<dbReference type="EMBL" id="JBDJNQ010000006">
    <property type="protein sequence ID" value="MEN5378313.1"/>
    <property type="molecule type" value="Genomic_DNA"/>
</dbReference>
<name>A0ABV0BVN7_9SPHI</name>
<proteinExistence type="predicted"/>
<gene>
    <name evidence="1" type="ORF">ABE541_13695</name>
</gene>
<protein>
    <recommendedName>
        <fullName evidence="3">DUF5018 domain-containing protein</fullName>
    </recommendedName>
</protein>
<reference evidence="1 2" key="1">
    <citation type="submission" date="2024-04" db="EMBL/GenBank/DDBJ databases">
        <title>WGS of bacteria from Torrens River.</title>
        <authorList>
            <person name="Wyrsch E.R."/>
            <person name="Drigo B."/>
        </authorList>
    </citation>
    <scope>NUCLEOTIDE SEQUENCE [LARGE SCALE GENOMIC DNA]</scope>
    <source>
        <strain evidence="1 2">TWI391</strain>
    </source>
</reference>
<keyword evidence="2" id="KW-1185">Reference proteome</keyword>
<evidence type="ECO:0008006" key="3">
    <source>
        <dbReference type="Google" id="ProtNLM"/>
    </source>
</evidence>
<dbReference type="Proteomes" id="UP001409291">
    <property type="component" value="Unassembled WGS sequence"/>
</dbReference>
<dbReference type="RefSeq" id="WP_132770870.1">
    <property type="nucleotide sequence ID" value="NZ_JAOQNK010000001.1"/>
</dbReference>
<evidence type="ECO:0000313" key="1">
    <source>
        <dbReference type="EMBL" id="MEN5378313.1"/>
    </source>
</evidence>
<sequence length="322" mass="36338">MLLSISKKQIRTFQLLAIFMLTMVSWSCKKETPNLPYNEIESFSIKDASGKTLSASIVEDRIILYWPPLVDQPESITPTVKISDLATVTPASGTPIQLKSDKPIIYTVRAQDGSSKNYTLSFQVNQPLLQVKINFLSPYRLYLPGTNPFVLVGENIIPNEAQTKGYIVDNDGKETLLSFNQPPSTFAVNFTRPDDLKPGTYRLKLVSGRYTVLTDPFDVLLPEFYNLIKLGNYTVKKGENLVMPIANKSIYELFFKADFDHFIAIDNLNNTYKLNNAIFDVAKMTVTIPIPTTIQGNQLTRLKIIDKSDKVMTEYEQSITLN</sequence>
<organism evidence="1 2">
    <name type="scientific">Sphingobacterium kitahiroshimense</name>
    <dbReference type="NCBI Taxonomy" id="470446"/>
    <lineage>
        <taxon>Bacteria</taxon>
        <taxon>Pseudomonadati</taxon>
        <taxon>Bacteroidota</taxon>
        <taxon>Sphingobacteriia</taxon>
        <taxon>Sphingobacteriales</taxon>
        <taxon>Sphingobacteriaceae</taxon>
        <taxon>Sphingobacterium</taxon>
    </lineage>
</organism>
<accession>A0ABV0BVN7</accession>
<comment type="caution">
    <text evidence="1">The sequence shown here is derived from an EMBL/GenBank/DDBJ whole genome shotgun (WGS) entry which is preliminary data.</text>
</comment>
<dbReference type="Gene3D" id="2.60.40.2340">
    <property type="match status" value="1"/>
</dbReference>
<evidence type="ECO:0000313" key="2">
    <source>
        <dbReference type="Proteomes" id="UP001409291"/>
    </source>
</evidence>